<name>A0A2N5UJ32_9BASI</name>
<evidence type="ECO:0000313" key="3">
    <source>
        <dbReference type="Proteomes" id="UP000235388"/>
    </source>
</evidence>
<sequence length="161" mass="16953">MCSQICSLLSSLNNSFVRSPPGPSTSSADPLPLSCLVACPQGLHHLLPASTSSPVRSLAPRALRQLHPASTCPPASCSPPGPSTSHSRPVASPQGLHLLPRWVAQSPKPSTSSPDSLRRPRRVARSPTPSTSSPDSLHRPRRVAAIFTCLGTPSRLVLQEP</sequence>
<organism evidence="2 3">
    <name type="scientific">Puccinia coronata f. sp. avenae</name>
    <dbReference type="NCBI Taxonomy" id="200324"/>
    <lineage>
        <taxon>Eukaryota</taxon>
        <taxon>Fungi</taxon>
        <taxon>Dikarya</taxon>
        <taxon>Basidiomycota</taxon>
        <taxon>Pucciniomycotina</taxon>
        <taxon>Pucciniomycetes</taxon>
        <taxon>Pucciniales</taxon>
        <taxon>Pucciniaceae</taxon>
        <taxon>Puccinia</taxon>
    </lineage>
</organism>
<feature type="compositionally biased region" description="Low complexity" evidence="1">
    <location>
        <begin position="125"/>
        <end position="135"/>
    </location>
</feature>
<feature type="region of interest" description="Disordered" evidence="1">
    <location>
        <begin position="49"/>
        <end position="141"/>
    </location>
</feature>
<accession>A0A2N5UJ32</accession>
<keyword evidence="3" id="KW-1185">Reference proteome</keyword>
<reference evidence="2 3" key="1">
    <citation type="submission" date="2017-11" db="EMBL/GenBank/DDBJ databases">
        <title>De novo assembly and phasing of dikaryotic genomes from two isolates of Puccinia coronata f. sp. avenae, the causal agent of oat crown rust.</title>
        <authorList>
            <person name="Miller M.E."/>
            <person name="Zhang Y."/>
            <person name="Omidvar V."/>
            <person name="Sperschneider J."/>
            <person name="Schwessinger B."/>
            <person name="Raley C."/>
            <person name="Palmer J.M."/>
            <person name="Garnica D."/>
            <person name="Upadhyaya N."/>
            <person name="Rathjen J."/>
            <person name="Taylor J.M."/>
            <person name="Park R.F."/>
            <person name="Dodds P.N."/>
            <person name="Hirsch C.D."/>
            <person name="Kianian S.F."/>
            <person name="Figueroa M."/>
        </authorList>
    </citation>
    <scope>NUCLEOTIDE SEQUENCE [LARGE SCALE GENOMIC DNA]</scope>
    <source>
        <strain evidence="2">12NC29</strain>
    </source>
</reference>
<gene>
    <name evidence="2" type="ORF">PCANC_18062</name>
</gene>
<evidence type="ECO:0000313" key="2">
    <source>
        <dbReference type="EMBL" id="PLW37759.1"/>
    </source>
</evidence>
<dbReference type="EMBL" id="PGCJ01000217">
    <property type="protein sequence ID" value="PLW37759.1"/>
    <property type="molecule type" value="Genomic_DNA"/>
</dbReference>
<dbReference type="AlphaFoldDB" id="A0A2N5UJ32"/>
<dbReference type="Proteomes" id="UP000235388">
    <property type="component" value="Unassembled WGS sequence"/>
</dbReference>
<evidence type="ECO:0000256" key="1">
    <source>
        <dbReference type="SAM" id="MobiDB-lite"/>
    </source>
</evidence>
<comment type="caution">
    <text evidence="2">The sequence shown here is derived from an EMBL/GenBank/DDBJ whole genome shotgun (WGS) entry which is preliminary data.</text>
</comment>
<proteinExistence type="predicted"/>
<protein>
    <submittedName>
        <fullName evidence="2">Uncharacterized protein</fullName>
    </submittedName>
</protein>